<dbReference type="InterPro" id="IPR029062">
    <property type="entry name" value="Class_I_gatase-like"/>
</dbReference>
<dbReference type="Pfam" id="PF00117">
    <property type="entry name" value="GATase"/>
    <property type="match status" value="1"/>
</dbReference>
<sequence>MTKYIFVTGGVVSSLGKGITAASLGRLLKSRGYKVTIQKFDPYINIDPGTMSPYQHGEVFVTDDGAETDLDLGHYERFIDINLSKSSNVTAGRIYQAVIDKERRGDYLGRTVQVIPHITNEIKERVYRVGREDNADFVITEIGGTVGDIESEPFLEAIRQVKKDIGRNDVLYIHVTLVPYIAAAGELKTKPTQHSVKELRSIGITPDILVCRSEKEISKEMREKMAMFCDVDLDAVFQSITAHSIYQVPMLLEDQGLDTIVLKKLDMEDGPKDMEQWHKMVANIMKVHTNKATIAVVGKYVELQDAYISIVEALKHASYFNDVDVEIKYINAESIEPADTDMDAVMAGVDGILVPGGFGDRGIEGKIKSIKYARENKVPFFGICLGMQCAVIEYARNVCGMAGANSTEFNEKTPYPVIYLMPEQLSVEIKGGTMRLGIYPCKVYPGTLTEDAYGETIIYERHRHRYEVNNELRDKLVAKGLILGGTLPNGRLVEIIELPKTEHPWFLGVQFHPELKSRPTNPHPLFKAFIAAAMKKK</sequence>
<dbReference type="FunFam" id="3.40.50.880:FF:000002">
    <property type="entry name" value="CTP synthase"/>
    <property type="match status" value="1"/>
</dbReference>
<dbReference type="InterPro" id="IPR033828">
    <property type="entry name" value="GATase1_CTP_Synthase"/>
</dbReference>
<evidence type="ECO:0000259" key="13">
    <source>
        <dbReference type="Pfam" id="PF00117"/>
    </source>
</evidence>
<dbReference type="CDD" id="cd01746">
    <property type="entry name" value="GATase1_CTP_Synthase"/>
    <property type="match status" value="1"/>
</dbReference>
<keyword evidence="9" id="KW-0315">Glutamine amidotransferase</keyword>
<evidence type="ECO:0000256" key="5">
    <source>
        <dbReference type="ARBA" id="ARBA00022723"/>
    </source>
</evidence>
<dbReference type="GO" id="GO:0005829">
    <property type="term" value="C:cytosol"/>
    <property type="evidence" value="ECO:0007669"/>
    <property type="project" value="TreeGrafter"/>
</dbReference>
<dbReference type="InterPro" id="IPR027417">
    <property type="entry name" value="P-loop_NTPase"/>
</dbReference>
<keyword evidence="7" id="KW-0067">ATP-binding</keyword>
<organism evidence="15">
    <name type="scientific">bioreactor metagenome</name>
    <dbReference type="NCBI Taxonomy" id="1076179"/>
    <lineage>
        <taxon>unclassified sequences</taxon>
        <taxon>metagenomes</taxon>
        <taxon>ecological metagenomes</taxon>
    </lineage>
</organism>
<evidence type="ECO:0000256" key="9">
    <source>
        <dbReference type="ARBA" id="ARBA00022962"/>
    </source>
</evidence>
<evidence type="ECO:0000256" key="2">
    <source>
        <dbReference type="ARBA" id="ARBA00007533"/>
    </source>
</evidence>
<dbReference type="NCBIfam" id="NF003792">
    <property type="entry name" value="PRK05380.1"/>
    <property type="match status" value="1"/>
</dbReference>
<dbReference type="PANTHER" id="PTHR11550">
    <property type="entry name" value="CTP SYNTHASE"/>
    <property type="match status" value="1"/>
</dbReference>
<evidence type="ECO:0000256" key="12">
    <source>
        <dbReference type="ARBA" id="ARBA00070745"/>
    </source>
</evidence>
<dbReference type="Gene3D" id="3.40.50.300">
    <property type="entry name" value="P-loop containing nucleotide triphosphate hydrolases"/>
    <property type="match status" value="1"/>
</dbReference>
<dbReference type="HAMAP" id="MF_01227">
    <property type="entry name" value="PyrG"/>
    <property type="match status" value="1"/>
</dbReference>
<dbReference type="EMBL" id="VSSQ01000409">
    <property type="protein sequence ID" value="MPL93933.1"/>
    <property type="molecule type" value="Genomic_DNA"/>
</dbReference>
<dbReference type="PANTHER" id="PTHR11550:SF0">
    <property type="entry name" value="CTP SYNTHASE-RELATED"/>
    <property type="match status" value="1"/>
</dbReference>
<dbReference type="UniPathway" id="UPA00159">
    <property type="reaction ID" value="UER00277"/>
</dbReference>
<keyword evidence="5" id="KW-0479">Metal-binding</keyword>
<dbReference type="GO" id="GO:0042802">
    <property type="term" value="F:identical protein binding"/>
    <property type="evidence" value="ECO:0007669"/>
    <property type="project" value="TreeGrafter"/>
</dbReference>
<reference evidence="15" key="1">
    <citation type="submission" date="2019-08" db="EMBL/GenBank/DDBJ databases">
        <authorList>
            <person name="Kucharzyk K."/>
            <person name="Murdoch R.W."/>
            <person name="Higgins S."/>
            <person name="Loffler F."/>
        </authorList>
    </citation>
    <scope>NUCLEOTIDE SEQUENCE</scope>
</reference>
<dbReference type="InterPro" id="IPR017926">
    <property type="entry name" value="GATASE"/>
</dbReference>
<dbReference type="GO" id="GO:0019856">
    <property type="term" value="P:pyrimidine nucleobase biosynthetic process"/>
    <property type="evidence" value="ECO:0007669"/>
    <property type="project" value="TreeGrafter"/>
</dbReference>
<name>A0A644VU82_9ZZZZ</name>
<dbReference type="SUPFAM" id="SSF52317">
    <property type="entry name" value="Class I glutamine amidotransferase-like"/>
    <property type="match status" value="1"/>
</dbReference>
<keyword evidence="10" id="KW-0665">Pyrimidine biosynthesis</keyword>
<feature type="domain" description="Glutamine amidotransferase" evidence="13">
    <location>
        <begin position="303"/>
        <end position="531"/>
    </location>
</feature>
<dbReference type="GO" id="GO:0097268">
    <property type="term" value="C:cytoophidium"/>
    <property type="evidence" value="ECO:0007669"/>
    <property type="project" value="UniProtKB-ARBA"/>
</dbReference>
<evidence type="ECO:0000256" key="7">
    <source>
        <dbReference type="ARBA" id="ARBA00022840"/>
    </source>
</evidence>
<evidence type="ECO:0000256" key="4">
    <source>
        <dbReference type="ARBA" id="ARBA00022598"/>
    </source>
</evidence>
<keyword evidence="6" id="KW-0547">Nucleotide-binding</keyword>
<dbReference type="FunFam" id="3.40.50.300:FF:000009">
    <property type="entry name" value="CTP synthase"/>
    <property type="match status" value="1"/>
</dbReference>
<comment type="caution">
    <text evidence="15">The sequence shown here is derived from an EMBL/GenBank/DDBJ whole genome shotgun (WGS) entry which is preliminary data.</text>
</comment>
<dbReference type="InterPro" id="IPR017456">
    <property type="entry name" value="CTP_synthase_N"/>
</dbReference>
<protein>
    <recommendedName>
        <fullName evidence="12">CTP synthase</fullName>
        <ecNumber evidence="3">6.3.4.2</ecNumber>
    </recommendedName>
</protein>
<dbReference type="InterPro" id="IPR004468">
    <property type="entry name" value="CTP_synthase"/>
</dbReference>
<evidence type="ECO:0000256" key="1">
    <source>
        <dbReference type="ARBA" id="ARBA00005171"/>
    </source>
</evidence>
<evidence type="ECO:0000313" key="15">
    <source>
        <dbReference type="EMBL" id="MPL93933.1"/>
    </source>
</evidence>
<evidence type="ECO:0000256" key="10">
    <source>
        <dbReference type="ARBA" id="ARBA00022975"/>
    </source>
</evidence>
<dbReference type="PROSITE" id="PS51273">
    <property type="entry name" value="GATASE_TYPE_1"/>
    <property type="match status" value="1"/>
</dbReference>
<accession>A0A644VU82</accession>
<dbReference type="AlphaFoldDB" id="A0A644VU82"/>
<dbReference type="Gene3D" id="3.40.50.880">
    <property type="match status" value="1"/>
</dbReference>
<dbReference type="NCBIfam" id="TIGR00337">
    <property type="entry name" value="PyrG"/>
    <property type="match status" value="1"/>
</dbReference>
<dbReference type="CDD" id="cd03113">
    <property type="entry name" value="CTPS_N"/>
    <property type="match status" value="1"/>
</dbReference>
<feature type="domain" description="CTP synthase N-terminal" evidence="14">
    <location>
        <begin position="3"/>
        <end position="267"/>
    </location>
</feature>
<dbReference type="GO" id="GO:0044210">
    <property type="term" value="P:'de novo' CTP biosynthetic process"/>
    <property type="evidence" value="ECO:0007669"/>
    <property type="project" value="UniProtKB-UniPathway"/>
</dbReference>
<proteinExistence type="inferred from homology"/>
<dbReference type="GO" id="GO:0046872">
    <property type="term" value="F:metal ion binding"/>
    <property type="evidence" value="ECO:0007669"/>
    <property type="project" value="UniProtKB-KW"/>
</dbReference>
<evidence type="ECO:0000256" key="6">
    <source>
        <dbReference type="ARBA" id="ARBA00022741"/>
    </source>
</evidence>
<dbReference type="Pfam" id="PF06418">
    <property type="entry name" value="CTP_synth_N"/>
    <property type="match status" value="1"/>
</dbReference>
<keyword evidence="8" id="KW-0460">Magnesium</keyword>
<evidence type="ECO:0000256" key="3">
    <source>
        <dbReference type="ARBA" id="ARBA00012291"/>
    </source>
</evidence>
<evidence type="ECO:0000259" key="14">
    <source>
        <dbReference type="Pfam" id="PF06418"/>
    </source>
</evidence>
<evidence type="ECO:0000256" key="8">
    <source>
        <dbReference type="ARBA" id="ARBA00022842"/>
    </source>
</evidence>
<gene>
    <name evidence="15" type="primary">pyrG_15</name>
    <name evidence="15" type="ORF">SDC9_40081</name>
</gene>
<dbReference type="SUPFAM" id="SSF52540">
    <property type="entry name" value="P-loop containing nucleoside triphosphate hydrolases"/>
    <property type="match status" value="1"/>
</dbReference>
<dbReference type="GO" id="GO:0003883">
    <property type="term" value="F:CTP synthase activity"/>
    <property type="evidence" value="ECO:0007669"/>
    <property type="project" value="UniProtKB-EC"/>
</dbReference>
<evidence type="ECO:0000256" key="11">
    <source>
        <dbReference type="ARBA" id="ARBA00047781"/>
    </source>
</evidence>
<comment type="similarity">
    <text evidence="2">Belongs to the CTP synthase family.</text>
</comment>
<comment type="pathway">
    <text evidence="1">Pyrimidine metabolism; CTP biosynthesis via de novo pathway; CTP from UDP: step 2/2.</text>
</comment>
<comment type="catalytic activity">
    <reaction evidence="11">
        <text>UTP + L-glutamine + ATP + H2O = CTP + L-glutamate + ADP + phosphate + 2 H(+)</text>
        <dbReference type="Rhea" id="RHEA:26426"/>
        <dbReference type="ChEBI" id="CHEBI:15377"/>
        <dbReference type="ChEBI" id="CHEBI:15378"/>
        <dbReference type="ChEBI" id="CHEBI:29985"/>
        <dbReference type="ChEBI" id="CHEBI:30616"/>
        <dbReference type="ChEBI" id="CHEBI:37563"/>
        <dbReference type="ChEBI" id="CHEBI:43474"/>
        <dbReference type="ChEBI" id="CHEBI:46398"/>
        <dbReference type="ChEBI" id="CHEBI:58359"/>
        <dbReference type="ChEBI" id="CHEBI:456216"/>
        <dbReference type="EC" id="6.3.4.2"/>
    </reaction>
</comment>
<keyword evidence="4 15" id="KW-0436">Ligase</keyword>
<dbReference type="GO" id="GO:0005524">
    <property type="term" value="F:ATP binding"/>
    <property type="evidence" value="ECO:0007669"/>
    <property type="project" value="UniProtKB-KW"/>
</dbReference>
<dbReference type="EC" id="6.3.4.2" evidence="3"/>